<feature type="transmembrane region" description="Helical" evidence="8">
    <location>
        <begin position="93"/>
        <end position="115"/>
    </location>
</feature>
<evidence type="ECO:0000256" key="3">
    <source>
        <dbReference type="ARBA" id="ARBA00022448"/>
    </source>
</evidence>
<comment type="subcellular location">
    <subcellularLocation>
        <location evidence="1 8">Cell membrane</location>
        <topology evidence="1 8">Multi-pass membrane protein</topology>
    </subcellularLocation>
</comment>
<evidence type="ECO:0000313" key="10">
    <source>
        <dbReference type="EMBL" id="GCE63160.1"/>
    </source>
</evidence>
<dbReference type="Pfam" id="PF00528">
    <property type="entry name" value="BPD_transp_1"/>
    <property type="match status" value="1"/>
</dbReference>
<dbReference type="AlphaFoldDB" id="A0A478FT29"/>
<feature type="transmembrane region" description="Helical" evidence="8">
    <location>
        <begin position="12"/>
        <end position="36"/>
    </location>
</feature>
<evidence type="ECO:0000256" key="8">
    <source>
        <dbReference type="RuleBase" id="RU363032"/>
    </source>
</evidence>
<evidence type="ECO:0000313" key="11">
    <source>
        <dbReference type="Proteomes" id="UP000324831"/>
    </source>
</evidence>
<feature type="transmembrane region" description="Helical" evidence="8">
    <location>
        <begin position="135"/>
        <end position="155"/>
    </location>
</feature>
<dbReference type="PANTHER" id="PTHR42929">
    <property type="entry name" value="INNER MEMBRANE ABC TRANSPORTER PERMEASE PROTEIN YDCU-RELATED-RELATED"/>
    <property type="match status" value="1"/>
</dbReference>
<keyword evidence="7 8" id="KW-0472">Membrane</keyword>
<dbReference type="PANTHER" id="PTHR42929:SF1">
    <property type="entry name" value="INNER MEMBRANE ABC TRANSPORTER PERMEASE PROTEIN YDCU-RELATED"/>
    <property type="match status" value="1"/>
</dbReference>
<evidence type="ECO:0000256" key="6">
    <source>
        <dbReference type="ARBA" id="ARBA00022989"/>
    </source>
</evidence>
<name>A0A478FT29_9MOLU</name>
<evidence type="ECO:0000256" key="2">
    <source>
        <dbReference type="ARBA" id="ARBA00007069"/>
    </source>
</evidence>
<organism evidence="10 11">
    <name type="scientific">Candidatus Mycoplasma haematohominis</name>
    <dbReference type="NCBI Taxonomy" id="1494318"/>
    <lineage>
        <taxon>Bacteria</taxon>
        <taxon>Bacillati</taxon>
        <taxon>Mycoplasmatota</taxon>
        <taxon>Mollicutes</taxon>
        <taxon>Mycoplasmataceae</taxon>
        <taxon>Mycoplasma</taxon>
    </lineage>
</organism>
<feature type="transmembrane region" description="Helical" evidence="8">
    <location>
        <begin position="56"/>
        <end position="81"/>
    </location>
</feature>
<keyword evidence="6 8" id="KW-1133">Transmembrane helix</keyword>
<protein>
    <submittedName>
        <fullName evidence="10">Spermidine/putrescine transport system permease protein PotB</fullName>
    </submittedName>
</protein>
<evidence type="ECO:0000259" key="9">
    <source>
        <dbReference type="PROSITE" id="PS50928"/>
    </source>
</evidence>
<feature type="domain" description="ABC transmembrane type-1" evidence="9">
    <location>
        <begin position="62"/>
        <end position="258"/>
    </location>
</feature>
<evidence type="ECO:0000256" key="5">
    <source>
        <dbReference type="ARBA" id="ARBA00022692"/>
    </source>
</evidence>
<comment type="caution">
    <text evidence="10">The sequence shown here is derived from an EMBL/GenBank/DDBJ whole genome shotgun (WGS) entry which is preliminary data.</text>
</comment>
<keyword evidence="4" id="KW-1003">Cell membrane</keyword>
<evidence type="ECO:0000256" key="4">
    <source>
        <dbReference type="ARBA" id="ARBA00022475"/>
    </source>
</evidence>
<sequence>MFYLALEKIKKYNPYLVFFHFFVILFTFIPFLILALKAVSVEQGSSFRDNTAFVHIGLLFSLIRSFWVATWTLLIVMVIGYPFAYLVANLKSSIFKVLIVSLVTAPLWSSFFVKLVGLKSFFDLVYGDVNSTRGLAYVIIGLVYIYLPIAILNFYNIISSIPKNIINASLDLGSSRLESAIKIVIPYTKKSIVAVFFLVFLPAVTSISVADFLNCEQGSKLIAQNIHSLVQSGNTGSISNNRLSFVTLFIAYVMFVIFSCFYGFKSIFVKIKRDLHRRFGKFSIHG</sequence>
<dbReference type="InterPro" id="IPR035906">
    <property type="entry name" value="MetI-like_sf"/>
</dbReference>
<proteinExistence type="inferred from homology"/>
<dbReference type="GO" id="GO:0055085">
    <property type="term" value="P:transmembrane transport"/>
    <property type="evidence" value="ECO:0007669"/>
    <property type="project" value="InterPro"/>
</dbReference>
<evidence type="ECO:0000256" key="7">
    <source>
        <dbReference type="ARBA" id="ARBA00023136"/>
    </source>
</evidence>
<keyword evidence="5 8" id="KW-0812">Transmembrane</keyword>
<dbReference type="GO" id="GO:0005886">
    <property type="term" value="C:plasma membrane"/>
    <property type="evidence" value="ECO:0007669"/>
    <property type="project" value="UniProtKB-SubCell"/>
</dbReference>
<evidence type="ECO:0000256" key="1">
    <source>
        <dbReference type="ARBA" id="ARBA00004651"/>
    </source>
</evidence>
<dbReference type="PROSITE" id="PS50928">
    <property type="entry name" value="ABC_TM1"/>
    <property type="match status" value="1"/>
</dbReference>
<feature type="transmembrane region" description="Helical" evidence="8">
    <location>
        <begin position="243"/>
        <end position="264"/>
    </location>
</feature>
<dbReference type="SUPFAM" id="SSF161098">
    <property type="entry name" value="MetI-like"/>
    <property type="match status" value="1"/>
</dbReference>
<dbReference type="EMBL" id="BIMN01000001">
    <property type="protein sequence ID" value="GCE63160.1"/>
    <property type="molecule type" value="Genomic_DNA"/>
</dbReference>
<keyword evidence="3 8" id="KW-0813">Transport</keyword>
<comment type="similarity">
    <text evidence="2">Belongs to the binding-protein-dependent transport system permease family. CysTW subfamily.</text>
</comment>
<accession>A0A478FT29</accession>
<dbReference type="CDD" id="cd06261">
    <property type="entry name" value="TM_PBP2"/>
    <property type="match status" value="1"/>
</dbReference>
<dbReference type="Proteomes" id="UP000324831">
    <property type="component" value="Unassembled WGS sequence"/>
</dbReference>
<feature type="transmembrane region" description="Helical" evidence="8">
    <location>
        <begin position="192"/>
        <end position="210"/>
    </location>
</feature>
<gene>
    <name evidence="10" type="primary">potB</name>
    <name evidence="10" type="ORF">MHSWG343_01380</name>
</gene>
<dbReference type="Gene3D" id="1.10.3720.10">
    <property type="entry name" value="MetI-like"/>
    <property type="match status" value="1"/>
</dbReference>
<dbReference type="InterPro" id="IPR000515">
    <property type="entry name" value="MetI-like"/>
</dbReference>
<reference evidence="10 11" key="1">
    <citation type="submission" date="2019-01" db="EMBL/GenBank/DDBJ databases">
        <title>Draft genome sequences of Candidatus Mycoplasma haemohominis SWG34-3 identified from a patient with pyrexia, anemia and liver dysfunction.</title>
        <authorList>
            <person name="Sekizuka T."/>
            <person name="Hattori N."/>
            <person name="Katano H."/>
            <person name="Takuma T."/>
            <person name="Ito T."/>
            <person name="Arai N."/>
            <person name="Yanai R."/>
            <person name="Ishii S."/>
            <person name="Miura Y."/>
            <person name="Tokunaga T."/>
            <person name="Watanabe H."/>
            <person name="Nomura N."/>
            <person name="Eguchi J."/>
            <person name="Arai T."/>
            <person name="Hasegawa H."/>
            <person name="Nakamaki T."/>
            <person name="Wakita T."/>
            <person name="Niki Y."/>
            <person name="Kuroda M."/>
        </authorList>
    </citation>
    <scope>NUCLEOTIDE SEQUENCE [LARGE SCALE GENOMIC DNA]</scope>
    <source>
        <strain evidence="10">SWG34-3</strain>
    </source>
</reference>